<dbReference type="Pfam" id="PF08530">
    <property type="entry name" value="PepX_C"/>
    <property type="match status" value="1"/>
</dbReference>
<sequence>MKKLATVGILLKKKKMKKLLLIFTLLNAVTLGAFSFTYTKRHILIPMRDGVRLYTEIYEPTDNPQAPILMMRTPYALSPYNDDTFNSKQFGLDSIYFNHGYILVRQNVRGTYLSEGHFEQSRPYLPNKKGGETDEASDSWDTVDWLLTHCHTNGCVGVKGTSYPGFYALMAARSGHPAIKAASPQAPVNDWFMGDDIHHNGALMLMDSYNFGASFFRMRTGPSSRALPPLAQVDTTVNVFYHRPITDILKPVLEKGSLWTDIVNHPNYDGYWQSHCSTHKLKGIKPAVMIVGGLYDAEDNFGAWNTWRQIKCRSSRTPLFLVEAPWYHHAWGNGNYQHLDGAWFGKGTAAYFINQIEYPFFAYYLENKGKRPSPVTVLPSAETREEVMKDRNVVSQWLHLNSWPPRGVHHRRIELEGGTVMSDPQNPVPYYNNIRSRHRDRSYMAADQRFATQRKDVLTFVRPAIQDTLHLMGPVKVRLTLNTSATDLDVIVKLIDVRPDGYEMLVRGEVMPARFRHSFLKPEPIIPGKNFSLSFSMPDIAHVLLPGHRLSVQIQYSCFPLVAVNPQTFLTNPYKAAHTDYQKARVTLQGDGESWVELTTWQ</sequence>
<evidence type="ECO:0000259" key="2">
    <source>
        <dbReference type="SMART" id="SM00939"/>
    </source>
</evidence>
<dbReference type="SUPFAM" id="SSF53474">
    <property type="entry name" value="alpha/beta-Hydrolases"/>
    <property type="match status" value="1"/>
</dbReference>
<dbReference type="EMBL" id="GL945017">
    <property type="protein sequence ID" value="EGN56330.1"/>
    <property type="molecule type" value="Genomic_DNA"/>
</dbReference>
<dbReference type="HOGENOM" id="CLU_015590_5_0_10"/>
<dbReference type="SUPFAM" id="SSF49785">
    <property type="entry name" value="Galactose-binding domain-like"/>
    <property type="match status" value="1"/>
</dbReference>
<name>F8N732_9BACT</name>
<dbReference type="InterPro" id="IPR013736">
    <property type="entry name" value="Xaa-Pro_dipept_C"/>
</dbReference>
<accession>F8N732</accession>
<dbReference type="NCBIfam" id="TIGR00976">
    <property type="entry name" value="CocE_NonD"/>
    <property type="match status" value="2"/>
</dbReference>
<dbReference type="eggNOG" id="COG2936">
    <property type="taxonomic scope" value="Bacteria"/>
</dbReference>
<dbReference type="STRING" id="688246.Premu_0871"/>
<dbReference type="GO" id="GO:0008239">
    <property type="term" value="F:dipeptidyl-peptidase activity"/>
    <property type="evidence" value="ECO:0007669"/>
    <property type="project" value="InterPro"/>
</dbReference>
<dbReference type="InterPro" id="IPR000383">
    <property type="entry name" value="Xaa-Pro-like_dom"/>
</dbReference>
<reference evidence="4" key="1">
    <citation type="journal article" date="2011" name="Stand. Genomic Sci.">
        <title>Non-contiguous finished genome sequence of the opportunistic oral pathogen Prevotella multisaccharivorax type strain (PPPA20).</title>
        <authorList>
            <person name="Pati A."/>
            <person name="Gronow S."/>
            <person name="Lu M."/>
            <person name="Lapidus A."/>
            <person name="Nolan M."/>
            <person name="Lucas S."/>
            <person name="Hammon N."/>
            <person name="Deshpande S."/>
            <person name="Cheng J.F."/>
            <person name="Tapia R."/>
            <person name="Han C."/>
            <person name="Goodwin L."/>
            <person name="Pitluck S."/>
            <person name="Liolios K."/>
            <person name="Pagani I."/>
            <person name="Mavromatis K."/>
            <person name="Mikhailova N."/>
            <person name="Huntemann M."/>
            <person name="Chen A."/>
            <person name="Palaniappan K."/>
            <person name="Land M."/>
            <person name="Hauser L."/>
            <person name="Detter J.C."/>
            <person name="Brambilla E.M."/>
            <person name="Rohde M."/>
            <person name="Goker M."/>
            <person name="Woyke T."/>
            <person name="Bristow J."/>
            <person name="Eisen J.A."/>
            <person name="Markowitz V."/>
            <person name="Hugenholtz P."/>
            <person name="Kyrpides N.C."/>
            <person name="Klenk H.P."/>
            <person name="Ivanova N."/>
        </authorList>
    </citation>
    <scope>NUCLEOTIDE SEQUENCE [LARGE SCALE GENOMIC DNA]</scope>
    <source>
        <strain evidence="4">DSM 17128</strain>
    </source>
</reference>
<evidence type="ECO:0000313" key="3">
    <source>
        <dbReference type="EMBL" id="EGN56330.1"/>
    </source>
</evidence>
<feature type="domain" description="Xaa-Pro dipeptidyl-peptidase C-terminal" evidence="2">
    <location>
        <begin position="358"/>
        <end position="599"/>
    </location>
</feature>
<dbReference type="AlphaFoldDB" id="F8N732"/>
<dbReference type="Gene3D" id="1.10.3020.10">
    <property type="entry name" value="alpha-amino acid ester hydrolase ( Helical cap domain)"/>
    <property type="match status" value="1"/>
</dbReference>
<dbReference type="InterPro" id="IPR005674">
    <property type="entry name" value="CocE/Ser_esterase"/>
</dbReference>
<dbReference type="SMART" id="SM00939">
    <property type="entry name" value="PepX_C"/>
    <property type="match status" value="1"/>
</dbReference>
<dbReference type="Proteomes" id="UP000002772">
    <property type="component" value="Unassembled WGS sequence"/>
</dbReference>
<dbReference type="InterPro" id="IPR008979">
    <property type="entry name" value="Galactose-bd-like_sf"/>
</dbReference>
<protein>
    <submittedName>
        <fullName evidence="3">Hydrolase CocE/NonD family protein</fullName>
    </submittedName>
</protein>
<gene>
    <name evidence="3" type="ORF">Premu_0871</name>
</gene>
<dbReference type="Pfam" id="PF02129">
    <property type="entry name" value="Peptidase_S15"/>
    <property type="match status" value="1"/>
</dbReference>
<evidence type="ECO:0000313" key="4">
    <source>
        <dbReference type="Proteomes" id="UP000002772"/>
    </source>
</evidence>
<keyword evidence="1 3" id="KW-0378">Hydrolase</keyword>
<dbReference type="Gene3D" id="2.60.120.260">
    <property type="entry name" value="Galactose-binding domain-like"/>
    <property type="match status" value="1"/>
</dbReference>
<dbReference type="Gene3D" id="3.40.50.1820">
    <property type="entry name" value="alpha/beta hydrolase"/>
    <property type="match status" value="1"/>
</dbReference>
<evidence type="ECO:0000256" key="1">
    <source>
        <dbReference type="ARBA" id="ARBA00022801"/>
    </source>
</evidence>
<proteinExistence type="predicted"/>
<keyword evidence="4" id="KW-1185">Reference proteome</keyword>
<organism evidence="3 4">
    <name type="scientific">Hallella multisaccharivorax DSM 17128</name>
    <dbReference type="NCBI Taxonomy" id="688246"/>
    <lineage>
        <taxon>Bacteria</taxon>
        <taxon>Pseudomonadati</taxon>
        <taxon>Bacteroidota</taxon>
        <taxon>Bacteroidia</taxon>
        <taxon>Bacteroidales</taxon>
        <taxon>Prevotellaceae</taxon>
        <taxon>Hallella</taxon>
    </lineage>
</organism>
<dbReference type="InterPro" id="IPR029058">
    <property type="entry name" value="AB_hydrolase_fold"/>
</dbReference>